<dbReference type="SMART" id="SM00363">
    <property type="entry name" value="S4"/>
    <property type="match status" value="1"/>
</dbReference>
<accession>A0A1V8RNG9</accession>
<dbReference type="RefSeq" id="WP_080920288.1">
    <property type="nucleotide sequence ID" value="NZ_MDET01000023.1"/>
</dbReference>
<dbReference type="Gene3D" id="3.40.50.150">
    <property type="entry name" value="Vaccinia Virus protein VP39"/>
    <property type="match status" value="1"/>
</dbReference>
<sequence>MKPDQTASDRQRLDDLLVARGLFSSRSRAADAVRRGTVMVEGAVILKPGQAVRAGAAVVVDDPARGYVSRAALKLISGLDRFGFDPIGCEALDIGASTGGFTQVLLERGAVHVAALDVGHGQLHPGIAGDPRVTAMEGLNARDLSAADLDGRIPDFIVSDVSFISLKLALPPALALAAAGAKAVLLVKPQFEAGREAIGKGGLLRDPVEADRVAEELRQWLDALPGWRAAGLHASPIEGGDGNREFLLGGVKDR</sequence>
<dbReference type="InterPro" id="IPR002877">
    <property type="entry name" value="RNA_MeTrfase_FtsJ_dom"/>
</dbReference>
<dbReference type="PANTHER" id="PTHR32319:SF0">
    <property type="entry name" value="BACTERIAL HEMOLYSIN-LIKE PROTEIN"/>
    <property type="match status" value="1"/>
</dbReference>
<evidence type="ECO:0000259" key="4">
    <source>
        <dbReference type="SMART" id="SM00363"/>
    </source>
</evidence>
<dbReference type="InterPro" id="IPR002942">
    <property type="entry name" value="S4_RNA-bd"/>
</dbReference>
<evidence type="ECO:0000313" key="5">
    <source>
        <dbReference type="EMBL" id="OQM74752.1"/>
    </source>
</evidence>
<gene>
    <name evidence="5" type="ORF">BFN67_03690</name>
</gene>
<dbReference type="Pfam" id="PF01479">
    <property type="entry name" value="S4"/>
    <property type="match status" value="1"/>
</dbReference>
<comment type="similarity">
    <text evidence="2">Belongs to the TlyA family.</text>
</comment>
<dbReference type="EMBL" id="MDET01000023">
    <property type="protein sequence ID" value="OQM74752.1"/>
    <property type="molecule type" value="Genomic_DNA"/>
</dbReference>
<dbReference type="SUPFAM" id="SSF55174">
    <property type="entry name" value="Alpha-L RNA-binding motif"/>
    <property type="match status" value="1"/>
</dbReference>
<dbReference type="InterPro" id="IPR029063">
    <property type="entry name" value="SAM-dependent_MTases_sf"/>
</dbReference>
<evidence type="ECO:0000256" key="1">
    <source>
        <dbReference type="ARBA" id="ARBA00022884"/>
    </source>
</evidence>
<dbReference type="CDD" id="cd00165">
    <property type="entry name" value="S4"/>
    <property type="match status" value="1"/>
</dbReference>
<proteinExistence type="inferred from homology"/>
<dbReference type="SUPFAM" id="SSF53335">
    <property type="entry name" value="S-adenosyl-L-methionine-dependent methyltransferases"/>
    <property type="match status" value="1"/>
</dbReference>
<dbReference type="InterPro" id="IPR036986">
    <property type="entry name" value="S4_RNA-bd_sf"/>
</dbReference>
<dbReference type="PANTHER" id="PTHR32319">
    <property type="entry name" value="BACTERIAL HEMOLYSIN-LIKE PROTEIN"/>
    <property type="match status" value="1"/>
</dbReference>
<dbReference type="PIRSF" id="PIRSF005578">
    <property type="entry name" value="TlyA"/>
    <property type="match status" value="1"/>
</dbReference>
<dbReference type="InterPro" id="IPR004538">
    <property type="entry name" value="Hemolysin_A/TlyA"/>
</dbReference>
<keyword evidence="1 3" id="KW-0694">RNA-binding</keyword>
<reference evidence="5 6" key="1">
    <citation type="journal article" date="2016" name="Int. J. Syst. Evol. Microbiol.">
        <title>Pseudaminobacter manganicus sp. nov., isolated from sludge of a manganese mine.</title>
        <authorList>
            <person name="Li J."/>
            <person name="Huang J."/>
            <person name="Liao S."/>
            <person name="Wang G."/>
        </authorList>
    </citation>
    <scope>NUCLEOTIDE SEQUENCE [LARGE SCALE GENOMIC DNA]</scope>
    <source>
        <strain evidence="5 6">JH-7</strain>
    </source>
</reference>
<dbReference type="Gene3D" id="3.10.290.10">
    <property type="entry name" value="RNA-binding S4 domain"/>
    <property type="match status" value="1"/>
</dbReference>
<dbReference type="GO" id="GO:0032259">
    <property type="term" value="P:methylation"/>
    <property type="evidence" value="ECO:0007669"/>
    <property type="project" value="InterPro"/>
</dbReference>
<dbReference type="Pfam" id="PF01728">
    <property type="entry name" value="FtsJ"/>
    <property type="match status" value="1"/>
</dbReference>
<dbReference type="OrthoDB" id="9784736at2"/>
<comment type="caution">
    <text evidence="5">The sequence shown here is derived from an EMBL/GenBank/DDBJ whole genome shotgun (WGS) entry which is preliminary data.</text>
</comment>
<dbReference type="InterPro" id="IPR047048">
    <property type="entry name" value="TlyA"/>
</dbReference>
<evidence type="ECO:0000256" key="2">
    <source>
        <dbReference type="ARBA" id="ARBA00029460"/>
    </source>
</evidence>
<protein>
    <submittedName>
        <fullName evidence="5">Hemolysin</fullName>
    </submittedName>
</protein>
<keyword evidence="6" id="KW-1185">Reference proteome</keyword>
<dbReference type="PROSITE" id="PS50889">
    <property type="entry name" value="S4"/>
    <property type="match status" value="1"/>
</dbReference>
<organism evidence="5 6">
    <name type="scientific">Manganibacter manganicus</name>
    <dbReference type="NCBI Taxonomy" id="1873176"/>
    <lineage>
        <taxon>Bacteria</taxon>
        <taxon>Pseudomonadati</taxon>
        <taxon>Pseudomonadota</taxon>
        <taxon>Alphaproteobacteria</taxon>
        <taxon>Hyphomicrobiales</taxon>
        <taxon>Phyllobacteriaceae</taxon>
        <taxon>Manganibacter</taxon>
    </lineage>
</organism>
<feature type="domain" description="RNA-binding S4" evidence="4">
    <location>
        <begin position="11"/>
        <end position="76"/>
    </location>
</feature>
<dbReference type="GO" id="GO:0008168">
    <property type="term" value="F:methyltransferase activity"/>
    <property type="evidence" value="ECO:0007669"/>
    <property type="project" value="InterPro"/>
</dbReference>
<name>A0A1V8RNG9_9HYPH</name>
<dbReference type="STRING" id="1873176.BFN67_03690"/>
<dbReference type="Proteomes" id="UP000191905">
    <property type="component" value="Unassembled WGS sequence"/>
</dbReference>
<dbReference type="AlphaFoldDB" id="A0A1V8RNG9"/>
<evidence type="ECO:0000313" key="6">
    <source>
        <dbReference type="Proteomes" id="UP000191905"/>
    </source>
</evidence>
<dbReference type="GO" id="GO:0003723">
    <property type="term" value="F:RNA binding"/>
    <property type="evidence" value="ECO:0007669"/>
    <property type="project" value="UniProtKB-KW"/>
</dbReference>
<evidence type="ECO:0000256" key="3">
    <source>
        <dbReference type="PROSITE-ProRule" id="PRU00182"/>
    </source>
</evidence>